<dbReference type="RefSeq" id="WP_105046459.1">
    <property type="nucleotide sequence ID" value="NZ_CP150662.1"/>
</dbReference>
<evidence type="ECO:0000259" key="5">
    <source>
        <dbReference type="Pfam" id="PF25973"/>
    </source>
</evidence>
<dbReference type="GO" id="GO:0022857">
    <property type="term" value="F:transmembrane transporter activity"/>
    <property type="evidence" value="ECO:0007669"/>
    <property type="project" value="InterPro"/>
</dbReference>
<dbReference type="InterPro" id="IPR058648">
    <property type="entry name" value="HH_CzcB-like"/>
</dbReference>
<dbReference type="Pfam" id="PF25954">
    <property type="entry name" value="Beta-barrel_RND_2"/>
    <property type="match status" value="1"/>
</dbReference>
<keyword evidence="7" id="KW-1185">Reference proteome</keyword>
<dbReference type="Gene3D" id="2.40.50.100">
    <property type="match status" value="1"/>
</dbReference>
<dbReference type="NCBIfam" id="TIGR01730">
    <property type="entry name" value="RND_mfp"/>
    <property type="match status" value="1"/>
</dbReference>
<evidence type="ECO:0000313" key="7">
    <source>
        <dbReference type="Proteomes" id="UP000237608"/>
    </source>
</evidence>
<dbReference type="InterPro" id="IPR006143">
    <property type="entry name" value="RND_pump_MFP"/>
</dbReference>
<dbReference type="AlphaFoldDB" id="A0A2S7WCG2"/>
<reference evidence="6 7" key="1">
    <citation type="submission" date="2016-12" db="EMBL/GenBank/DDBJ databases">
        <title>Trade-off between light-utilization and light-protection in marine flavobacteria.</title>
        <authorList>
            <person name="Kumagai Y."/>
            <person name="Yoshizawa S."/>
            <person name="Kogure K."/>
            <person name="Iwasaki W."/>
        </authorList>
    </citation>
    <scope>NUCLEOTIDE SEQUENCE [LARGE SCALE GENOMIC DNA]</scope>
    <source>
        <strain evidence="6 7">KCTC 22729</strain>
    </source>
</reference>
<dbReference type="OrthoDB" id="9814657at2"/>
<dbReference type="Gene3D" id="1.10.287.470">
    <property type="entry name" value="Helix hairpin bin"/>
    <property type="match status" value="1"/>
</dbReference>
<dbReference type="SUPFAM" id="SSF111369">
    <property type="entry name" value="HlyD-like secretion proteins"/>
    <property type="match status" value="1"/>
</dbReference>
<protein>
    <submittedName>
        <fullName evidence="6">Efflux transporter periplasmic adaptor subunit</fullName>
    </submittedName>
</protein>
<comment type="caution">
    <text evidence="6">The sequence shown here is derived from an EMBL/GenBank/DDBJ whole genome shotgun (WGS) entry which is preliminary data.</text>
</comment>
<name>A0A2S7WCG2_9FLAO</name>
<dbReference type="GO" id="GO:0015679">
    <property type="term" value="P:plasma membrane copper ion transport"/>
    <property type="evidence" value="ECO:0007669"/>
    <property type="project" value="TreeGrafter"/>
</dbReference>
<dbReference type="GO" id="GO:0030313">
    <property type="term" value="C:cell envelope"/>
    <property type="evidence" value="ECO:0007669"/>
    <property type="project" value="TreeGrafter"/>
</dbReference>
<dbReference type="GO" id="GO:0016020">
    <property type="term" value="C:membrane"/>
    <property type="evidence" value="ECO:0007669"/>
    <property type="project" value="InterPro"/>
</dbReference>
<gene>
    <name evidence="6" type="ORF">BTO13_08720</name>
</gene>
<dbReference type="InterPro" id="IPR051909">
    <property type="entry name" value="MFP_Cation_Efflux"/>
</dbReference>
<proteinExistence type="inferred from homology"/>
<accession>A0A2S7WCG2</accession>
<evidence type="ECO:0000259" key="3">
    <source>
        <dbReference type="Pfam" id="PF25893"/>
    </source>
</evidence>
<keyword evidence="2" id="KW-0813">Transport</keyword>
<dbReference type="Gene3D" id="2.40.420.20">
    <property type="match status" value="1"/>
</dbReference>
<feature type="domain" description="CusB-like beta-barrel" evidence="4">
    <location>
        <begin position="227"/>
        <end position="297"/>
    </location>
</feature>
<comment type="similarity">
    <text evidence="1">Belongs to the membrane fusion protein (MFP) (TC 8.A.1) family.</text>
</comment>
<dbReference type="GO" id="GO:0060003">
    <property type="term" value="P:copper ion export"/>
    <property type="evidence" value="ECO:0007669"/>
    <property type="project" value="TreeGrafter"/>
</dbReference>
<dbReference type="EMBL" id="MSCL01000001">
    <property type="protein sequence ID" value="PQJ75319.1"/>
    <property type="molecule type" value="Genomic_DNA"/>
</dbReference>
<dbReference type="PANTHER" id="PTHR30097">
    <property type="entry name" value="CATION EFFLUX SYSTEM PROTEIN CUSB"/>
    <property type="match status" value="1"/>
</dbReference>
<evidence type="ECO:0000256" key="1">
    <source>
        <dbReference type="ARBA" id="ARBA00009477"/>
    </source>
</evidence>
<evidence type="ECO:0000259" key="4">
    <source>
        <dbReference type="Pfam" id="PF25954"/>
    </source>
</evidence>
<organism evidence="6 7">
    <name type="scientific">Polaribacter gangjinensis</name>
    <dbReference type="NCBI Taxonomy" id="574710"/>
    <lineage>
        <taxon>Bacteria</taxon>
        <taxon>Pseudomonadati</taxon>
        <taxon>Bacteroidota</taxon>
        <taxon>Flavobacteriia</taxon>
        <taxon>Flavobacteriales</taxon>
        <taxon>Flavobacteriaceae</taxon>
    </lineage>
</organism>
<dbReference type="Proteomes" id="UP000237608">
    <property type="component" value="Unassembled WGS sequence"/>
</dbReference>
<dbReference type="PANTHER" id="PTHR30097:SF4">
    <property type="entry name" value="SLR6042 PROTEIN"/>
    <property type="match status" value="1"/>
</dbReference>
<dbReference type="Gene3D" id="2.40.30.170">
    <property type="match status" value="1"/>
</dbReference>
<feature type="domain" description="CzcB-like alpha-helical hairpin" evidence="3">
    <location>
        <begin position="114"/>
        <end position="159"/>
    </location>
</feature>
<sequence>MKNISIFLISLAFVACGKKEIPAESTSENSENSNEITITKQQFDNEKMEIGSIAEHPFLSVVNANGMIDVPPENRASVSTFVSGYVTKIPLLIGDFVKKGQFVAQLTNTEIVDIQQNYLEVASQNRFLKNEFERQKTLFNEQISSEKNYLRAESSYKSNLAIYNGLRKKLEMLHINPTEVEKGNISANINLYAPIDGYITKVMTSTGAYVSSASEILEIVNTNHIHLELNVFEKDILNVKKEQKIKFKVPESSNTYFDASVYLVGTTITENKTVKVHGHIDDEKQQFMAGMFVEASIIFESSIEFGLPISAIHTEENQTFIYVVKSQKNEETVFEKVIVTLGKKDENYVQIINFTDFKGKNILLKGGFML</sequence>
<dbReference type="InterPro" id="IPR058792">
    <property type="entry name" value="Beta-barrel_RND_2"/>
</dbReference>
<dbReference type="Pfam" id="PF25973">
    <property type="entry name" value="BSH_CzcB"/>
    <property type="match status" value="1"/>
</dbReference>
<dbReference type="PROSITE" id="PS51257">
    <property type="entry name" value="PROKAR_LIPOPROTEIN"/>
    <property type="match status" value="1"/>
</dbReference>
<dbReference type="InterPro" id="IPR058647">
    <property type="entry name" value="BSH_CzcB-like"/>
</dbReference>
<evidence type="ECO:0000313" key="6">
    <source>
        <dbReference type="EMBL" id="PQJ75319.1"/>
    </source>
</evidence>
<dbReference type="Pfam" id="PF25893">
    <property type="entry name" value="HH_CzcB"/>
    <property type="match status" value="1"/>
</dbReference>
<feature type="domain" description="CzcB-like barrel-sandwich hybrid" evidence="5">
    <location>
        <begin position="76"/>
        <end position="220"/>
    </location>
</feature>
<evidence type="ECO:0000256" key="2">
    <source>
        <dbReference type="ARBA" id="ARBA00022448"/>
    </source>
</evidence>